<evidence type="ECO:0000313" key="16">
    <source>
        <dbReference type="Proteomes" id="UP000614424"/>
    </source>
</evidence>
<dbReference type="AlphaFoldDB" id="A0A8J6TFF8"/>
<dbReference type="InterPro" id="IPR001610">
    <property type="entry name" value="PAC"/>
</dbReference>
<dbReference type="NCBIfam" id="TIGR00229">
    <property type="entry name" value="sensory_box"/>
    <property type="match status" value="2"/>
</dbReference>
<feature type="domain" description="Response regulatory" evidence="12">
    <location>
        <begin position="558"/>
        <end position="673"/>
    </location>
</feature>
<reference evidence="15 16" key="1">
    <citation type="submission" date="2020-08" db="EMBL/GenBank/DDBJ databases">
        <title>Bridging the membrane lipid divide: bacteria of the FCB group superphylum have the potential to synthesize archaeal ether lipids.</title>
        <authorList>
            <person name="Villanueva L."/>
            <person name="Von Meijenfeldt F.A.B."/>
            <person name="Westbye A.B."/>
            <person name="Yadav S."/>
            <person name="Hopmans E.C."/>
            <person name="Dutilh B.E."/>
            <person name="Sinninghe Damste J.S."/>
        </authorList>
    </citation>
    <scope>NUCLEOTIDE SEQUENCE [LARGE SCALE GENOMIC DNA]</scope>
    <source>
        <strain evidence="15">NIOZ-UU47</strain>
    </source>
</reference>
<evidence type="ECO:0000313" key="15">
    <source>
        <dbReference type="EMBL" id="MBC8317630.1"/>
    </source>
</evidence>
<accession>A0A8J6TFF8</accession>
<feature type="domain" description="Histidine kinase" evidence="11">
    <location>
        <begin position="315"/>
        <end position="536"/>
    </location>
</feature>
<dbReference type="InterPro" id="IPR003594">
    <property type="entry name" value="HATPase_dom"/>
</dbReference>
<evidence type="ECO:0000256" key="6">
    <source>
        <dbReference type="ARBA" id="ARBA00022777"/>
    </source>
</evidence>
<comment type="caution">
    <text evidence="15">The sequence shown here is derived from an EMBL/GenBank/DDBJ whole genome shotgun (WGS) entry which is preliminary data.</text>
</comment>
<dbReference type="GO" id="GO:0005524">
    <property type="term" value="F:ATP binding"/>
    <property type="evidence" value="ECO:0007669"/>
    <property type="project" value="UniProtKB-KW"/>
</dbReference>
<evidence type="ECO:0000259" key="14">
    <source>
        <dbReference type="PROSITE" id="PS50113"/>
    </source>
</evidence>
<evidence type="ECO:0000256" key="3">
    <source>
        <dbReference type="ARBA" id="ARBA00022553"/>
    </source>
</evidence>
<dbReference type="InterPro" id="IPR000700">
    <property type="entry name" value="PAS-assoc_C"/>
</dbReference>
<comment type="catalytic activity">
    <reaction evidence="1">
        <text>ATP + protein L-histidine = ADP + protein N-phospho-L-histidine.</text>
        <dbReference type="EC" id="2.7.13.3"/>
    </reaction>
</comment>
<feature type="modified residue" description="4-aspartylphosphate" evidence="9">
    <location>
        <position position="609"/>
    </location>
</feature>
<dbReference type="CDD" id="cd00082">
    <property type="entry name" value="HisKA"/>
    <property type="match status" value="1"/>
</dbReference>
<dbReference type="InterPro" id="IPR000014">
    <property type="entry name" value="PAS"/>
</dbReference>
<dbReference type="PANTHER" id="PTHR43065:SF42">
    <property type="entry name" value="TWO-COMPONENT SENSOR PPRA"/>
    <property type="match status" value="1"/>
</dbReference>
<dbReference type="InterPro" id="IPR013656">
    <property type="entry name" value="PAS_4"/>
</dbReference>
<dbReference type="InterPro" id="IPR003661">
    <property type="entry name" value="HisK_dim/P_dom"/>
</dbReference>
<dbReference type="Pfam" id="PF00512">
    <property type="entry name" value="HisKA"/>
    <property type="match status" value="1"/>
</dbReference>
<dbReference type="PROSITE" id="PS50113">
    <property type="entry name" value="PAC"/>
    <property type="match status" value="2"/>
</dbReference>
<dbReference type="GO" id="GO:0006355">
    <property type="term" value="P:regulation of DNA-templated transcription"/>
    <property type="evidence" value="ECO:0007669"/>
    <property type="project" value="InterPro"/>
</dbReference>
<sequence length="677" mass="75567">MTTHEAPGDNFLSQQIISHFDLIFRAIPDAVILTDKERCIVKVNSAFTDLFEYSFEEVKGKHTKFFYISEEAYEEQGRIRFNLSAEEKLKPFEVPYRKKNGEVFQSETVGTIINDEEGRFLGFLGIIRDISKRKELEKDIKDALSSLELQVKERTRSLQETNNKLTTESIERQKTEENLCKEKNKLEAVLAALGDGVTLQDKDFRIIYQNEIHKQKQGDHTGEYCYKAYQGKDSICEGCLLEQCYADGEIHRRETKAETSNGTIYIEVSASPIKDSSGSIIGGIETVRDITQRKRLEQQLQQNMKMEAIGTLAGGIAHDFNNILSAIIGYSELAKLVLPSENKAVAHIDQVIQSGKRASDLVNQILTFSRKDDQDLQAITPHLLIKETLKMLRSSIPASINIKQNIDPQSGHILADPTKIHQICMNLCTNALHSMEDQKGTLTVELHRRDVETHDNASAPSGPFIVLSVSDTGHGMDKATIERVFEPYFTKKKFGKGTGLGLSVIDGIVKGLNGFINVESEPGKGSSFHVHIPALETPNPISEEKLKKKLPINNGDAHILVVDDEATIVDMLEAVLLALGYSVTKTTRSREALQEIEKYPDKFDLLITDQTMPDISGVELAQNVLKIKPAMPIILCTGYSSMISPEKACGIGIKYIQKPFKAEELAAIVRTALDEKE</sequence>
<dbReference type="InterPro" id="IPR036097">
    <property type="entry name" value="HisK_dim/P_sf"/>
</dbReference>
<protein>
    <recommendedName>
        <fullName evidence="2">histidine kinase</fullName>
        <ecNumber evidence="2">2.7.13.3</ecNumber>
    </recommendedName>
</protein>
<proteinExistence type="predicted"/>
<evidence type="ECO:0000256" key="5">
    <source>
        <dbReference type="ARBA" id="ARBA00022741"/>
    </source>
</evidence>
<evidence type="ECO:0000256" key="7">
    <source>
        <dbReference type="ARBA" id="ARBA00022840"/>
    </source>
</evidence>
<dbReference type="SMART" id="SM00086">
    <property type="entry name" value="PAC"/>
    <property type="match status" value="2"/>
</dbReference>
<dbReference type="Pfam" id="PF08448">
    <property type="entry name" value="PAS_4"/>
    <property type="match status" value="1"/>
</dbReference>
<dbReference type="PROSITE" id="PS50110">
    <property type="entry name" value="RESPONSE_REGULATORY"/>
    <property type="match status" value="1"/>
</dbReference>
<name>A0A8J6TFF8_9BACT</name>
<dbReference type="InterPro" id="IPR001789">
    <property type="entry name" value="Sig_transdc_resp-reg_receiver"/>
</dbReference>
<evidence type="ECO:0000256" key="2">
    <source>
        <dbReference type="ARBA" id="ARBA00012438"/>
    </source>
</evidence>
<dbReference type="Pfam" id="PF02518">
    <property type="entry name" value="HATPase_c"/>
    <property type="match status" value="1"/>
</dbReference>
<evidence type="ECO:0000256" key="9">
    <source>
        <dbReference type="PROSITE-ProRule" id="PRU00169"/>
    </source>
</evidence>
<dbReference type="CDD" id="cd00130">
    <property type="entry name" value="PAS"/>
    <property type="match status" value="1"/>
</dbReference>
<dbReference type="InterPro" id="IPR011006">
    <property type="entry name" value="CheY-like_superfamily"/>
</dbReference>
<dbReference type="SMART" id="SM00091">
    <property type="entry name" value="PAS"/>
    <property type="match status" value="2"/>
</dbReference>
<dbReference type="SMART" id="SM00388">
    <property type="entry name" value="HisKA"/>
    <property type="match status" value="1"/>
</dbReference>
<dbReference type="Proteomes" id="UP000614424">
    <property type="component" value="Unassembled WGS sequence"/>
</dbReference>
<dbReference type="PANTHER" id="PTHR43065">
    <property type="entry name" value="SENSOR HISTIDINE KINASE"/>
    <property type="match status" value="1"/>
</dbReference>
<keyword evidence="8" id="KW-0902">Two-component regulatory system</keyword>
<evidence type="ECO:0000256" key="8">
    <source>
        <dbReference type="ARBA" id="ARBA00023012"/>
    </source>
</evidence>
<evidence type="ECO:0000256" key="4">
    <source>
        <dbReference type="ARBA" id="ARBA00022679"/>
    </source>
</evidence>
<dbReference type="SMART" id="SM00387">
    <property type="entry name" value="HATPase_c"/>
    <property type="match status" value="1"/>
</dbReference>
<dbReference type="InterPro" id="IPR036890">
    <property type="entry name" value="HATPase_C_sf"/>
</dbReference>
<evidence type="ECO:0000259" key="13">
    <source>
        <dbReference type="PROSITE" id="PS50112"/>
    </source>
</evidence>
<dbReference type="EMBL" id="JACNJZ010000094">
    <property type="protein sequence ID" value="MBC8317630.1"/>
    <property type="molecule type" value="Genomic_DNA"/>
</dbReference>
<keyword evidence="4" id="KW-0808">Transferase</keyword>
<keyword evidence="5" id="KW-0547">Nucleotide-binding</keyword>
<keyword evidence="7" id="KW-0067">ATP-binding</keyword>
<dbReference type="InterPro" id="IPR005467">
    <property type="entry name" value="His_kinase_dom"/>
</dbReference>
<organism evidence="15 16">
    <name type="scientific">Candidatus Desulfobia pelagia</name>
    <dbReference type="NCBI Taxonomy" id="2841692"/>
    <lineage>
        <taxon>Bacteria</taxon>
        <taxon>Pseudomonadati</taxon>
        <taxon>Thermodesulfobacteriota</taxon>
        <taxon>Desulfobulbia</taxon>
        <taxon>Desulfobulbales</taxon>
        <taxon>Desulfobulbaceae</taxon>
        <taxon>Candidatus Desulfobia</taxon>
    </lineage>
</organism>
<dbReference type="PROSITE" id="PS50109">
    <property type="entry name" value="HIS_KIN"/>
    <property type="match status" value="1"/>
</dbReference>
<keyword evidence="3 9" id="KW-0597">Phosphoprotein</keyword>
<evidence type="ECO:0000259" key="12">
    <source>
        <dbReference type="PROSITE" id="PS50110"/>
    </source>
</evidence>
<evidence type="ECO:0000259" key="11">
    <source>
        <dbReference type="PROSITE" id="PS50109"/>
    </source>
</evidence>
<feature type="domain" description="PAS" evidence="13">
    <location>
        <begin position="16"/>
        <end position="71"/>
    </location>
</feature>
<keyword evidence="10" id="KW-0175">Coiled coil</keyword>
<dbReference type="SUPFAM" id="SSF55785">
    <property type="entry name" value="PYP-like sensor domain (PAS domain)"/>
    <property type="match status" value="2"/>
</dbReference>
<dbReference type="SUPFAM" id="SSF47384">
    <property type="entry name" value="Homodimeric domain of signal transducing histidine kinase"/>
    <property type="match status" value="1"/>
</dbReference>
<dbReference type="PROSITE" id="PS50112">
    <property type="entry name" value="PAS"/>
    <property type="match status" value="1"/>
</dbReference>
<feature type="domain" description="PAC" evidence="14">
    <location>
        <begin position="246"/>
        <end position="302"/>
    </location>
</feature>
<dbReference type="InterPro" id="IPR013767">
    <property type="entry name" value="PAS_fold"/>
</dbReference>
<evidence type="ECO:0000256" key="1">
    <source>
        <dbReference type="ARBA" id="ARBA00000085"/>
    </source>
</evidence>
<dbReference type="Gene3D" id="3.40.50.2300">
    <property type="match status" value="1"/>
</dbReference>
<dbReference type="GO" id="GO:0000155">
    <property type="term" value="F:phosphorelay sensor kinase activity"/>
    <property type="evidence" value="ECO:0007669"/>
    <property type="project" value="InterPro"/>
</dbReference>
<dbReference type="Pfam" id="PF00989">
    <property type="entry name" value="PAS"/>
    <property type="match status" value="1"/>
</dbReference>
<feature type="domain" description="PAC" evidence="14">
    <location>
        <begin position="90"/>
        <end position="142"/>
    </location>
</feature>
<dbReference type="EC" id="2.7.13.3" evidence="2"/>
<dbReference type="InterPro" id="IPR004358">
    <property type="entry name" value="Sig_transdc_His_kin-like_C"/>
</dbReference>
<dbReference type="SUPFAM" id="SSF52172">
    <property type="entry name" value="CheY-like"/>
    <property type="match status" value="1"/>
</dbReference>
<evidence type="ECO:0000256" key="10">
    <source>
        <dbReference type="SAM" id="Coils"/>
    </source>
</evidence>
<dbReference type="InterPro" id="IPR035965">
    <property type="entry name" value="PAS-like_dom_sf"/>
</dbReference>
<dbReference type="SMART" id="SM00448">
    <property type="entry name" value="REC"/>
    <property type="match status" value="1"/>
</dbReference>
<gene>
    <name evidence="15" type="ORF">H8E41_06960</name>
</gene>
<dbReference type="SUPFAM" id="SSF55874">
    <property type="entry name" value="ATPase domain of HSP90 chaperone/DNA topoisomerase II/histidine kinase"/>
    <property type="match status" value="1"/>
</dbReference>
<dbReference type="Pfam" id="PF00072">
    <property type="entry name" value="Response_reg"/>
    <property type="match status" value="1"/>
</dbReference>
<dbReference type="Gene3D" id="1.10.287.130">
    <property type="match status" value="1"/>
</dbReference>
<dbReference type="Gene3D" id="3.30.450.20">
    <property type="entry name" value="PAS domain"/>
    <property type="match status" value="2"/>
</dbReference>
<dbReference type="PRINTS" id="PR00344">
    <property type="entry name" value="BCTRLSENSOR"/>
</dbReference>
<feature type="coiled-coil region" evidence="10">
    <location>
        <begin position="133"/>
        <end position="178"/>
    </location>
</feature>
<dbReference type="Gene3D" id="3.30.565.10">
    <property type="entry name" value="Histidine kinase-like ATPase, C-terminal domain"/>
    <property type="match status" value="1"/>
</dbReference>
<keyword evidence="6" id="KW-0418">Kinase</keyword>